<gene>
    <name evidence="2 5" type="primary">Bm4339</name>
    <name evidence="3" type="ORF">BM_BM4339</name>
    <name evidence="2" type="ORF">BM_Bm4339</name>
</gene>
<dbReference type="EMBL" id="CAAKNF010000195">
    <property type="protein sequence ID" value="VIO97910.1"/>
    <property type="molecule type" value="Genomic_DNA"/>
</dbReference>
<keyword evidence="1" id="KW-0732">Signal</keyword>
<accession>A0A4E9FTZ9</accession>
<organism evidence="4 5">
    <name type="scientific">Brugia malayi</name>
    <name type="common">Filarial nematode worm</name>
    <dbReference type="NCBI Taxonomy" id="6279"/>
    <lineage>
        <taxon>Eukaryota</taxon>
        <taxon>Metazoa</taxon>
        <taxon>Ecdysozoa</taxon>
        <taxon>Nematoda</taxon>
        <taxon>Chromadorea</taxon>
        <taxon>Rhabditida</taxon>
        <taxon>Spirurina</taxon>
        <taxon>Spiruromorpha</taxon>
        <taxon>Filarioidea</taxon>
        <taxon>Onchocercidae</taxon>
        <taxon>Brugia</taxon>
    </lineage>
</organism>
<dbReference type="CTD" id="66059794"/>
<accession>A0A1P6C1Q2</accession>
<dbReference type="RefSeq" id="XP_042937411.1">
    <property type="nucleotide sequence ID" value="XM_043081477.1"/>
</dbReference>
<evidence type="ECO:0000313" key="2">
    <source>
        <dbReference type="EMBL" id="CRZ22201.1"/>
    </source>
</evidence>
<dbReference type="AlphaFoldDB" id="A0A1P6C1Q2"/>
<name>A0A1P6C1Q2_BRUMA</name>
<keyword evidence="4" id="KW-1185">Reference proteome</keyword>
<evidence type="ECO:0000313" key="3">
    <source>
        <dbReference type="EMBL" id="VIO97910.1"/>
    </source>
</evidence>
<evidence type="ECO:0000313" key="4">
    <source>
        <dbReference type="Proteomes" id="UP000006672"/>
    </source>
</evidence>
<feature type="signal peptide" evidence="1">
    <location>
        <begin position="1"/>
        <end position="21"/>
    </location>
</feature>
<protein>
    <submittedName>
        <fullName evidence="2">Bm4339</fullName>
    </submittedName>
    <submittedName>
        <fullName evidence="5">Hydrolase_4 domain-containing protein</fullName>
    </submittedName>
</protein>
<evidence type="ECO:0000313" key="5">
    <source>
        <dbReference type="WBParaSite" id="Bm4339b.1"/>
    </source>
</evidence>
<feature type="chain" id="PRO_5023840294" evidence="1">
    <location>
        <begin position="22"/>
        <end position="196"/>
    </location>
</feature>
<reference evidence="5" key="4">
    <citation type="submission" date="2019-12" db="UniProtKB">
        <authorList>
            <consortium name="WormBaseParasite"/>
        </authorList>
    </citation>
    <scope>IDENTIFICATION</scope>
</reference>
<dbReference type="OrthoDB" id="446723at2759"/>
<sequence>MYTSRLFFITIIKLVVTAIAGQVWPPYEMYDTFYNSHPYQGYGGGCMNVMMTEVPCQQRFRQWSLYPNYQLENYNTRPYIGIMPHVFMPYDRSDRMLRQNTGIPVDFLNHGILLNNAEVAPMDGNGLTPKLLGANILNDKNRFVPNGCSYDTNDHKCIDSLNLCKGKCKNFGNNLTHDCRCVPEDLLTLLGLAKIQ</sequence>
<proteinExistence type="predicted"/>
<dbReference type="OMA" id="LTHDCRC"/>
<reference evidence="2 4" key="1">
    <citation type="journal article" date="2007" name="Science">
        <title>Draft genome of the filarial nematode parasite Brugia malayi.</title>
        <authorList>
            <person name="Ghedin E."/>
            <person name="Wang S."/>
            <person name="Spiro D."/>
            <person name="Caler E."/>
            <person name="Zhao Q."/>
            <person name="Crabtree J."/>
            <person name="Allen J.E."/>
            <person name="Delcher A.L."/>
            <person name="Guiliano D.B."/>
            <person name="Miranda-Saavedra D."/>
            <person name="Angiuoli S.V."/>
            <person name="Creasy T."/>
            <person name="Amedeo P."/>
            <person name="Haas B."/>
            <person name="El-Sayed N.M."/>
            <person name="Wortman J.R."/>
            <person name="Feldblyum T."/>
            <person name="Tallon L."/>
            <person name="Schatz M."/>
            <person name="Shumway M."/>
            <person name="Koo H."/>
            <person name="Salzberg S.L."/>
            <person name="Schobel S."/>
            <person name="Pertea M."/>
            <person name="Pop M."/>
            <person name="White O."/>
            <person name="Barton G.J."/>
            <person name="Carlow C.K."/>
            <person name="Crawford M.J."/>
            <person name="Daub J."/>
            <person name="Dimmic M.W."/>
            <person name="Estes C.F."/>
            <person name="Foster J.M."/>
            <person name="Ganatra M."/>
            <person name="Gregory W.F."/>
            <person name="Johnson N.M."/>
            <person name="Jin J."/>
            <person name="Komuniecki R."/>
            <person name="Korf I."/>
            <person name="Kumar S."/>
            <person name="Laney S."/>
            <person name="Li B.W."/>
            <person name="Li W."/>
            <person name="Lindblom T.H."/>
            <person name="Lustigman S."/>
            <person name="Ma D."/>
            <person name="Maina C.V."/>
            <person name="Martin D.M."/>
            <person name="McCarter J.P."/>
            <person name="McReynolds L."/>
            <person name="Mitreva M."/>
            <person name="Nutman T.B."/>
            <person name="Parkinson J."/>
            <person name="Peregrin-Alvarez J.M."/>
            <person name="Poole C."/>
            <person name="Ren Q."/>
            <person name="Saunders L."/>
            <person name="Sluder A.E."/>
            <person name="Smith K."/>
            <person name="Stanke M."/>
            <person name="Unnasch T.R."/>
            <person name="Ware J."/>
            <person name="Wei A.D."/>
            <person name="Weil G."/>
            <person name="Williams D.J."/>
            <person name="Zhang Y."/>
            <person name="Williams S.A."/>
            <person name="Fraser-Liggett C."/>
            <person name="Slatko B."/>
            <person name="Blaxter M.L."/>
            <person name="Scott A.L."/>
        </authorList>
    </citation>
    <scope>NUCLEOTIDE SEQUENCE</scope>
    <source>
        <strain evidence="2 4">FR3</strain>
    </source>
</reference>
<dbReference type="Proteomes" id="UP000006672">
    <property type="component" value="Unassembled WGS sequence"/>
</dbReference>
<reference evidence="3" key="3">
    <citation type="submission" date="2019-04" db="EMBL/GenBank/DDBJ databases">
        <authorList>
            <person name="Howe K."/>
            <person name="Paulini M."/>
            <person name="Williams G."/>
        </authorList>
    </citation>
    <scope>NUCLEOTIDE SEQUENCE [LARGE SCALE GENOMIC DNA]</scope>
    <source>
        <strain evidence="3">FR3</strain>
    </source>
</reference>
<reference evidence="2" key="2">
    <citation type="submission" date="2012-12" db="EMBL/GenBank/DDBJ databases">
        <authorList>
            <consortium name="WormBase Consortium"/>
            <person name="Ghedin E."/>
            <person name="Paulini M."/>
        </authorList>
    </citation>
    <scope>NUCLEOTIDE SEQUENCE</scope>
    <source>
        <strain evidence="2">FR3</strain>
    </source>
</reference>
<dbReference type="EMBL" id="LN856020">
    <property type="protein sequence ID" value="CRZ22201.1"/>
    <property type="molecule type" value="Genomic_DNA"/>
</dbReference>
<dbReference type="GeneID" id="66059794"/>
<dbReference type="WBParaSite" id="Bm4339b.1">
    <property type="protein sequence ID" value="Bm4339b.1"/>
    <property type="gene ID" value="WBGene00224600"/>
</dbReference>
<evidence type="ECO:0000256" key="1">
    <source>
        <dbReference type="SAM" id="SignalP"/>
    </source>
</evidence>